<comment type="subcellular location">
    <subcellularLocation>
        <location evidence="1 7">Nucleus</location>
    </subcellularLocation>
</comment>
<evidence type="ECO:0000256" key="4">
    <source>
        <dbReference type="ARBA" id="ARBA00023172"/>
    </source>
</evidence>
<gene>
    <name evidence="10" type="ordered locus">Ecym_8402</name>
</gene>
<evidence type="ECO:0000259" key="9">
    <source>
        <dbReference type="Pfam" id="PF03962"/>
    </source>
</evidence>
<keyword evidence="11" id="KW-1185">Reference proteome</keyword>
<dbReference type="AlphaFoldDB" id="G8JXU8"/>
<dbReference type="GO" id="GO:0000794">
    <property type="term" value="C:condensed nuclear chromosome"/>
    <property type="evidence" value="ECO:0007669"/>
    <property type="project" value="EnsemblFungi"/>
</dbReference>
<evidence type="ECO:0000256" key="6">
    <source>
        <dbReference type="ARBA" id="ARBA00023254"/>
    </source>
</evidence>
<comment type="function">
    <text evidence="7">Required for proper homologous chromosome pairing and efficient cross-over and intragenic recombination during meiosis.</text>
</comment>
<dbReference type="Proteomes" id="UP000006790">
    <property type="component" value="Chromosome 8"/>
</dbReference>
<reference evidence="11" key="1">
    <citation type="journal article" date="2012" name="G3 (Bethesda)">
        <title>Pichia sorbitophila, an interspecies yeast hybrid reveals early steps of genome resolution following polyploidization.</title>
        <authorList>
            <person name="Leh Louis V."/>
            <person name="Despons L."/>
            <person name="Friedrich A."/>
            <person name="Martin T."/>
            <person name="Durrens P."/>
            <person name="Casaregola S."/>
            <person name="Neuveglise C."/>
            <person name="Fairhead C."/>
            <person name="Marck C."/>
            <person name="Cruz J.A."/>
            <person name="Straub M.L."/>
            <person name="Kugler V."/>
            <person name="Sacerdot C."/>
            <person name="Uzunov Z."/>
            <person name="Thierry A."/>
            <person name="Weiss S."/>
            <person name="Bleykasten C."/>
            <person name="De Montigny J."/>
            <person name="Jacques N."/>
            <person name="Jung P."/>
            <person name="Lemaire M."/>
            <person name="Mallet S."/>
            <person name="Morel G."/>
            <person name="Richard G.F."/>
            <person name="Sarkar A."/>
            <person name="Savel G."/>
            <person name="Schacherer J."/>
            <person name="Seret M.L."/>
            <person name="Talla E."/>
            <person name="Samson G."/>
            <person name="Jubin C."/>
            <person name="Poulain J."/>
            <person name="Vacherie B."/>
            <person name="Barbe V."/>
            <person name="Pelletier E."/>
            <person name="Sherman D.J."/>
            <person name="Westhof E."/>
            <person name="Weissenbach J."/>
            <person name="Baret P.V."/>
            <person name="Wincker P."/>
            <person name="Gaillardin C."/>
            <person name="Dujon B."/>
            <person name="Souciet J.L."/>
        </authorList>
    </citation>
    <scope>NUCLEOTIDE SEQUENCE [LARGE SCALE GENOMIC DNA]</scope>
    <source>
        <strain evidence="11">CBS 270.75 / DBVPG 7215 / KCTC 17166 / NRRL Y-17582</strain>
    </source>
</reference>
<evidence type="ECO:0000313" key="10">
    <source>
        <dbReference type="EMBL" id="AET41672.1"/>
    </source>
</evidence>
<name>G8JXU8_ERECY</name>
<accession>G8JXU8</accession>
<evidence type="ECO:0000256" key="7">
    <source>
        <dbReference type="PIRNR" id="PIRNR026991"/>
    </source>
</evidence>
<evidence type="ECO:0000256" key="3">
    <source>
        <dbReference type="ARBA" id="ARBA00023054"/>
    </source>
</evidence>
<dbReference type="GO" id="GO:0010774">
    <property type="term" value="P:meiotic strand invasion involved in reciprocal meiotic recombination"/>
    <property type="evidence" value="ECO:0007669"/>
    <property type="project" value="TreeGrafter"/>
</dbReference>
<dbReference type="GO" id="GO:0000709">
    <property type="term" value="P:meiotic joint molecule formation"/>
    <property type="evidence" value="ECO:0007669"/>
    <property type="project" value="TreeGrafter"/>
</dbReference>
<dbReference type="InParanoid" id="G8JXU8"/>
<comment type="similarity">
    <text evidence="2 7">Belongs to the MND1 family.</text>
</comment>
<dbReference type="FunCoup" id="G8JXU8">
    <property type="interactions" value="185"/>
</dbReference>
<keyword evidence="6" id="KW-0469">Meiosis</keyword>
<keyword evidence="5 7" id="KW-0539">Nucleus</keyword>
<evidence type="ECO:0000256" key="5">
    <source>
        <dbReference type="ARBA" id="ARBA00023242"/>
    </source>
</evidence>
<keyword evidence="4" id="KW-0233">DNA recombination</keyword>
<organism evidence="10 11">
    <name type="scientific">Eremothecium cymbalariae (strain CBS 270.75 / DBVPG 7215 / KCTC 17166 / NRRL Y-17582)</name>
    <name type="common">Yeast</name>
    <dbReference type="NCBI Taxonomy" id="931890"/>
    <lineage>
        <taxon>Eukaryota</taxon>
        <taxon>Fungi</taxon>
        <taxon>Dikarya</taxon>
        <taxon>Ascomycota</taxon>
        <taxon>Saccharomycotina</taxon>
        <taxon>Saccharomycetes</taxon>
        <taxon>Saccharomycetales</taxon>
        <taxon>Saccharomycetaceae</taxon>
        <taxon>Eremothecium</taxon>
    </lineage>
</organism>
<dbReference type="EMBL" id="CP002504">
    <property type="protein sequence ID" value="AET41672.1"/>
    <property type="molecule type" value="Genomic_DNA"/>
</dbReference>
<dbReference type="InterPro" id="IPR005647">
    <property type="entry name" value="Mnd1"/>
</dbReference>
<dbReference type="InterPro" id="IPR040453">
    <property type="entry name" value="Mnd1_HTH"/>
</dbReference>
<feature type="domain" description="Mnd1 HTH" evidence="9">
    <location>
        <begin position="17"/>
        <end position="78"/>
    </location>
</feature>
<proteinExistence type="inferred from homology"/>
<keyword evidence="3 8" id="KW-0175">Coiled coil</keyword>
<dbReference type="GO" id="GO:0007129">
    <property type="term" value="P:homologous chromosome pairing at meiosis"/>
    <property type="evidence" value="ECO:0007669"/>
    <property type="project" value="EnsemblFungi"/>
</dbReference>
<dbReference type="PIRSF" id="PIRSF026991">
    <property type="entry name" value="Mnd1"/>
    <property type="match status" value="1"/>
</dbReference>
<dbReference type="RefSeq" id="XP_003648489.1">
    <property type="nucleotide sequence ID" value="XM_003648441.1"/>
</dbReference>
<dbReference type="GO" id="GO:0120231">
    <property type="term" value="C:DNA recombinase auxiliary factor complex"/>
    <property type="evidence" value="ECO:0007669"/>
    <property type="project" value="TreeGrafter"/>
</dbReference>
<evidence type="ECO:0000256" key="8">
    <source>
        <dbReference type="SAM" id="Coils"/>
    </source>
</evidence>
<dbReference type="PANTHER" id="PTHR15938:SF1">
    <property type="entry name" value="MEIOTIC NUCLEAR DIVISION PROTEIN 1"/>
    <property type="match status" value="1"/>
</dbReference>
<evidence type="ECO:0000256" key="2">
    <source>
        <dbReference type="ARBA" id="ARBA00005981"/>
    </source>
</evidence>
<feature type="coiled-coil region" evidence="8">
    <location>
        <begin position="89"/>
        <end position="151"/>
    </location>
</feature>
<dbReference type="GO" id="GO:0003690">
    <property type="term" value="F:double-stranded DNA binding"/>
    <property type="evidence" value="ECO:0007669"/>
    <property type="project" value="EnsemblFungi"/>
</dbReference>
<dbReference type="OrthoDB" id="9978204at2759"/>
<dbReference type="GO" id="GO:0120230">
    <property type="term" value="F:recombinase activator activity"/>
    <property type="evidence" value="ECO:0007669"/>
    <property type="project" value="TreeGrafter"/>
</dbReference>
<dbReference type="PANTHER" id="PTHR15938">
    <property type="entry name" value="TBP-1 INTERACTING PROTEIN"/>
    <property type="match status" value="1"/>
</dbReference>
<dbReference type="OMA" id="VCYWAFP"/>
<evidence type="ECO:0000313" key="11">
    <source>
        <dbReference type="Proteomes" id="UP000006790"/>
    </source>
</evidence>
<dbReference type="Pfam" id="PF03962">
    <property type="entry name" value="Mnd1"/>
    <property type="match status" value="1"/>
</dbReference>
<dbReference type="STRING" id="931890.G8JXU8"/>
<evidence type="ECO:0000256" key="1">
    <source>
        <dbReference type="ARBA" id="ARBA00004123"/>
    </source>
</evidence>
<sequence length="225" mass="26436">MPPKRTVVTLAEKKARILRFFQDGHDIYSIKDLEKYIPKRCAGVTSMLVKELVQQLIDEDGIISVEKCGNVNVYWCFKNQLMGKMYVEMKQYKAKIDQSQEKIKELQSELDDQKQDKRSATFVHGGKNYKRAKLVKENEELGKQLTQVQTAYKKVAQVKWDDNKIKQHSEYLKRKLEQLDQITDNIELIISFLMRKHGVRRADLAASMDMPEEFEEFEEIRKSIV</sequence>
<dbReference type="KEGG" id="erc:Ecym_8402"/>
<dbReference type="HOGENOM" id="CLU_080628_2_0_1"/>
<dbReference type="eggNOG" id="KOG3433">
    <property type="taxonomic scope" value="Eukaryota"/>
</dbReference>
<protein>
    <recommendedName>
        <fullName evidence="7">Meiotic nuclear division protein 1</fullName>
    </recommendedName>
</protein>
<dbReference type="GeneID" id="11472769"/>